<feature type="region of interest" description="Disordered" evidence="1">
    <location>
        <begin position="176"/>
        <end position="196"/>
    </location>
</feature>
<name>A0A1E3JPV7_9TREE</name>
<accession>A0A1E3JPV7</accession>
<dbReference type="Pfam" id="PF06911">
    <property type="entry name" value="Senescence"/>
    <property type="match status" value="1"/>
</dbReference>
<evidence type="ECO:0000256" key="1">
    <source>
        <dbReference type="SAM" id="MobiDB-lite"/>
    </source>
</evidence>
<sequence length="346" mass="35216">MTTLIEIPAVAAFHLPSPASSPLPLSAGDLSLILLPAAPPTTPAETLTLNVGSSSFPLTKRYPVQKVQSKDEHPTYAFGVQAQEAVASVGQVRITMKHSTNPGEWEATEAFCTKLEAILKEHGLWKAEILFVDDEYETGGSPAVKKGWGESLAGSLVSGGQSLATKIHGYADKHVKTSEPGTAVEPTRGEVESAKSFSHTTSSIAASASDGATSVGNAVHSAGSSVASALPSQAKIDRDLPEAEKWQIRKAAESGWEQVTFAAKGVAEAATTVGGAISSGGHQAIQHSSGKEADDVAQDIGQSGSNLASTVGSGLKTTSIAAQGGNATSGFASGTYATKPAAGALP</sequence>
<organism evidence="3 4">
    <name type="scientific">Cryptococcus wingfieldii CBS 7118</name>
    <dbReference type="NCBI Taxonomy" id="1295528"/>
    <lineage>
        <taxon>Eukaryota</taxon>
        <taxon>Fungi</taxon>
        <taxon>Dikarya</taxon>
        <taxon>Basidiomycota</taxon>
        <taxon>Agaricomycotina</taxon>
        <taxon>Tremellomycetes</taxon>
        <taxon>Tremellales</taxon>
        <taxon>Cryptococcaceae</taxon>
        <taxon>Cryptococcus</taxon>
    </lineage>
</organism>
<gene>
    <name evidence="3" type="ORF">L198_02672</name>
</gene>
<proteinExistence type="predicted"/>
<evidence type="ECO:0000313" key="3">
    <source>
        <dbReference type="EMBL" id="ODO01942.1"/>
    </source>
</evidence>
<dbReference type="Proteomes" id="UP000094819">
    <property type="component" value="Unassembled WGS sequence"/>
</dbReference>
<feature type="domain" description="Senescence" evidence="2">
    <location>
        <begin position="149"/>
        <end position="320"/>
    </location>
</feature>
<protein>
    <recommendedName>
        <fullName evidence="2">Senescence domain-containing protein</fullName>
    </recommendedName>
</protein>
<reference evidence="3 4" key="1">
    <citation type="submission" date="2016-06" db="EMBL/GenBank/DDBJ databases">
        <title>Evolution of pathogenesis and genome organization in the Tremellales.</title>
        <authorList>
            <person name="Cuomo C."/>
            <person name="Litvintseva A."/>
            <person name="Heitman J."/>
            <person name="Chen Y."/>
            <person name="Sun S."/>
            <person name="Springer D."/>
            <person name="Dromer F."/>
            <person name="Young S."/>
            <person name="Zeng Q."/>
            <person name="Chapman S."/>
            <person name="Gujja S."/>
            <person name="Saif S."/>
            <person name="Birren B."/>
        </authorList>
    </citation>
    <scope>NUCLEOTIDE SEQUENCE [LARGE SCALE GENOMIC DNA]</scope>
    <source>
        <strain evidence="3 4">CBS 7118</strain>
    </source>
</reference>
<keyword evidence="4" id="KW-1185">Reference proteome</keyword>
<dbReference type="GeneID" id="30191885"/>
<dbReference type="EMBL" id="AWGH01000006">
    <property type="protein sequence ID" value="ODO01942.1"/>
    <property type="molecule type" value="Genomic_DNA"/>
</dbReference>
<dbReference type="OrthoDB" id="2588405at2759"/>
<evidence type="ECO:0000313" key="4">
    <source>
        <dbReference type="Proteomes" id="UP000094819"/>
    </source>
</evidence>
<evidence type="ECO:0000259" key="2">
    <source>
        <dbReference type="Pfam" id="PF06911"/>
    </source>
</evidence>
<dbReference type="AlphaFoldDB" id="A0A1E3JPV7"/>
<comment type="caution">
    <text evidence="3">The sequence shown here is derived from an EMBL/GenBank/DDBJ whole genome shotgun (WGS) entry which is preliminary data.</text>
</comment>
<dbReference type="RefSeq" id="XP_019033194.1">
    <property type="nucleotide sequence ID" value="XM_019174815.1"/>
</dbReference>
<dbReference type="InterPro" id="IPR009686">
    <property type="entry name" value="Senescence/spartin_C"/>
</dbReference>